<sequence length="110" mass="12580">MLQPVFPSSNAFQSLVSQEYLQFNYTAKDAGKAHKDAEQSQIEGYRKIMRRVLSVHFYSGGHLHGLFSLDKMEERTSSCTSTMELFSSDLRSQPCTDGRVFTRGRWGYSK</sequence>
<dbReference type="EMBL" id="CM035412">
    <property type="protein sequence ID" value="KAH7433481.1"/>
    <property type="molecule type" value="Genomic_DNA"/>
</dbReference>
<dbReference type="Proteomes" id="UP000825935">
    <property type="component" value="Chromosome 7"/>
</dbReference>
<comment type="caution">
    <text evidence="1">The sequence shown here is derived from an EMBL/GenBank/DDBJ whole genome shotgun (WGS) entry which is preliminary data.</text>
</comment>
<proteinExistence type="predicted"/>
<name>A0A8T2UB25_CERRI</name>
<accession>A0A8T2UB25</accession>
<keyword evidence="2" id="KW-1185">Reference proteome</keyword>
<organism evidence="1 2">
    <name type="scientific">Ceratopteris richardii</name>
    <name type="common">Triangle waterfern</name>
    <dbReference type="NCBI Taxonomy" id="49495"/>
    <lineage>
        <taxon>Eukaryota</taxon>
        <taxon>Viridiplantae</taxon>
        <taxon>Streptophyta</taxon>
        <taxon>Embryophyta</taxon>
        <taxon>Tracheophyta</taxon>
        <taxon>Polypodiopsida</taxon>
        <taxon>Polypodiidae</taxon>
        <taxon>Polypodiales</taxon>
        <taxon>Pteridineae</taxon>
        <taxon>Pteridaceae</taxon>
        <taxon>Parkerioideae</taxon>
        <taxon>Ceratopteris</taxon>
    </lineage>
</organism>
<gene>
    <name evidence="1" type="ORF">KP509_07G071500</name>
</gene>
<dbReference type="AlphaFoldDB" id="A0A8T2UB25"/>
<evidence type="ECO:0000313" key="2">
    <source>
        <dbReference type="Proteomes" id="UP000825935"/>
    </source>
</evidence>
<protein>
    <submittedName>
        <fullName evidence="1">Uncharacterized protein</fullName>
    </submittedName>
</protein>
<reference evidence="1" key="1">
    <citation type="submission" date="2021-08" db="EMBL/GenBank/DDBJ databases">
        <title>WGS assembly of Ceratopteris richardii.</title>
        <authorList>
            <person name="Marchant D.B."/>
            <person name="Chen G."/>
            <person name="Jenkins J."/>
            <person name="Shu S."/>
            <person name="Leebens-Mack J."/>
            <person name="Grimwood J."/>
            <person name="Schmutz J."/>
            <person name="Soltis P."/>
            <person name="Soltis D."/>
            <person name="Chen Z.-H."/>
        </authorList>
    </citation>
    <scope>NUCLEOTIDE SEQUENCE</scope>
    <source>
        <strain evidence="1">Whitten #5841</strain>
        <tissue evidence="1">Leaf</tissue>
    </source>
</reference>
<evidence type="ECO:0000313" key="1">
    <source>
        <dbReference type="EMBL" id="KAH7433481.1"/>
    </source>
</evidence>